<evidence type="ECO:0000259" key="7">
    <source>
        <dbReference type="Pfam" id="PF04138"/>
    </source>
</evidence>
<evidence type="ECO:0000256" key="3">
    <source>
        <dbReference type="ARBA" id="ARBA00022692"/>
    </source>
</evidence>
<keyword evidence="9" id="KW-1185">Reference proteome</keyword>
<dbReference type="PANTHER" id="PTHR38459:SF1">
    <property type="entry name" value="PROPHAGE BACTOPRENOL-LINKED GLUCOSE TRANSLOCASE HOMOLOG"/>
    <property type="match status" value="1"/>
</dbReference>
<feature type="transmembrane region" description="Helical" evidence="6">
    <location>
        <begin position="76"/>
        <end position="99"/>
    </location>
</feature>
<reference evidence="8 9" key="1">
    <citation type="journal article" date="2014" name="Int. J. Syst. Evol. Microbiol.">
        <title>Nocardioides zeae sp. nov., isolated from the stem of Zea mays.</title>
        <authorList>
            <person name="Glaeser S.P."/>
            <person name="McInroy J.A."/>
            <person name="Busse H.J."/>
            <person name="Kampfer P."/>
        </authorList>
    </citation>
    <scope>NUCLEOTIDE SEQUENCE [LARGE SCALE GENOMIC DNA]</scope>
    <source>
        <strain evidence="8 9">JCM 30728</strain>
    </source>
</reference>
<feature type="domain" description="GtrA/DPMS transmembrane" evidence="7">
    <location>
        <begin position="17"/>
        <end position="129"/>
    </location>
</feature>
<sequence length="134" mass="14208">MTAPAVRRGAALPPAVRFAGVGILNTAIDVGLFLLLHASLGIVLANLVSTSAGMAFSFVVNGLFTFSARRLTWRQAGLFVATTGTTMWVLQPLFIHAALLLVDPLLVAKIVAIGCSLVVNFAAYRFVVWPRGGR</sequence>
<evidence type="ECO:0000313" key="9">
    <source>
        <dbReference type="Proteomes" id="UP000468687"/>
    </source>
</evidence>
<comment type="similarity">
    <text evidence="2">Belongs to the GtrA family.</text>
</comment>
<accession>A0A6P0HP80</accession>
<comment type="caution">
    <text evidence="8">The sequence shown here is derived from an EMBL/GenBank/DDBJ whole genome shotgun (WGS) entry which is preliminary data.</text>
</comment>
<dbReference type="InterPro" id="IPR007267">
    <property type="entry name" value="GtrA_DPMS_TM"/>
</dbReference>
<evidence type="ECO:0000256" key="1">
    <source>
        <dbReference type="ARBA" id="ARBA00004141"/>
    </source>
</evidence>
<keyword evidence="3 6" id="KW-0812">Transmembrane</keyword>
<comment type="subcellular location">
    <subcellularLocation>
        <location evidence="1">Membrane</location>
        <topology evidence="1">Multi-pass membrane protein</topology>
    </subcellularLocation>
</comment>
<feature type="transmembrane region" description="Helical" evidence="6">
    <location>
        <begin position="15"/>
        <end position="36"/>
    </location>
</feature>
<dbReference type="RefSeq" id="WP_163774226.1">
    <property type="nucleotide sequence ID" value="NZ_JAAGXA010000019.1"/>
</dbReference>
<evidence type="ECO:0000256" key="5">
    <source>
        <dbReference type="ARBA" id="ARBA00023136"/>
    </source>
</evidence>
<dbReference type="EMBL" id="JAAGXA010000019">
    <property type="protein sequence ID" value="NEN80406.1"/>
    <property type="molecule type" value="Genomic_DNA"/>
</dbReference>
<dbReference type="Pfam" id="PF04138">
    <property type="entry name" value="GtrA_DPMS_TM"/>
    <property type="match status" value="1"/>
</dbReference>
<evidence type="ECO:0000256" key="6">
    <source>
        <dbReference type="SAM" id="Phobius"/>
    </source>
</evidence>
<evidence type="ECO:0000313" key="8">
    <source>
        <dbReference type="EMBL" id="NEN80406.1"/>
    </source>
</evidence>
<dbReference type="GO" id="GO:0000271">
    <property type="term" value="P:polysaccharide biosynthetic process"/>
    <property type="evidence" value="ECO:0007669"/>
    <property type="project" value="InterPro"/>
</dbReference>
<protein>
    <submittedName>
        <fullName evidence="8">GtrA family protein</fullName>
    </submittedName>
</protein>
<keyword evidence="5 6" id="KW-0472">Membrane</keyword>
<name>A0A6P0HP80_9ACTN</name>
<evidence type="ECO:0000256" key="4">
    <source>
        <dbReference type="ARBA" id="ARBA00022989"/>
    </source>
</evidence>
<feature type="transmembrane region" description="Helical" evidence="6">
    <location>
        <begin position="42"/>
        <end position="64"/>
    </location>
</feature>
<feature type="transmembrane region" description="Helical" evidence="6">
    <location>
        <begin position="105"/>
        <end position="127"/>
    </location>
</feature>
<proteinExistence type="inferred from homology"/>
<organism evidence="8 9">
    <name type="scientific">Nocardioides zeae</name>
    <dbReference type="NCBI Taxonomy" id="1457234"/>
    <lineage>
        <taxon>Bacteria</taxon>
        <taxon>Bacillati</taxon>
        <taxon>Actinomycetota</taxon>
        <taxon>Actinomycetes</taxon>
        <taxon>Propionibacteriales</taxon>
        <taxon>Nocardioidaceae</taxon>
        <taxon>Nocardioides</taxon>
    </lineage>
</organism>
<keyword evidence="4 6" id="KW-1133">Transmembrane helix</keyword>
<dbReference type="Proteomes" id="UP000468687">
    <property type="component" value="Unassembled WGS sequence"/>
</dbReference>
<dbReference type="PANTHER" id="PTHR38459">
    <property type="entry name" value="PROPHAGE BACTOPRENOL-LINKED GLUCOSE TRANSLOCASE HOMOLOG"/>
    <property type="match status" value="1"/>
</dbReference>
<dbReference type="AlphaFoldDB" id="A0A6P0HP80"/>
<gene>
    <name evidence="8" type="ORF">G3T38_19300</name>
</gene>
<evidence type="ECO:0000256" key="2">
    <source>
        <dbReference type="ARBA" id="ARBA00009399"/>
    </source>
</evidence>
<dbReference type="InterPro" id="IPR051401">
    <property type="entry name" value="GtrA_CellWall_Glycosyl"/>
</dbReference>
<dbReference type="GO" id="GO:0005886">
    <property type="term" value="C:plasma membrane"/>
    <property type="evidence" value="ECO:0007669"/>
    <property type="project" value="TreeGrafter"/>
</dbReference>